<reference evidence="2 3" key="1">
    <citation type="journal article" date="2010" name="Science">
        <title>Genomic comparison of the ants Camponotus floridanus and Harpegnathos saltator.</title>
        <authorList>
            <person name="Bonasio R."/>
            <person name="Zhang G."/>
            <person name="Ye C."/>
            <person name="Mutti N.S."/>
            <person name="Fang X."/>
            <person name="Qin N."/>
            <person name="Donahue G."/>
            <person name="Yang P."/>
            <person name="Li Q."/>
            <person name="Li C."/>
            <person name="Zhang P."/>
            <person name="Huang Z."/>
            <person name="Berger S.L."/>
            <person name="Reinberg D."/>
            <person name="Wang J."/>
            <person name="Liebig J."/>
        </authorList>
    </citation>
    <scope>NUCLEOTIDE SEQUENCE [LARGE SCALE GENOMIC DNA]</scope>
    <source>
        <strain evidence="3">C129</strain>
    </source>
</reference>
<dbReference type="InParanoid" id="E2AKC1"/>
<name>E2AKC1_CAMFO</name>
<feature type="domain" description="DUF7041" evidence="1">
    <location>
        <begin position="3"/>
        <end position="34"/>
    </location>
</feature>
<gene>
    <name evidence="2" type="ORF">EAG_10639</name>
</gene>
<evidence type="ECO:0000259" key="1">
    <source>
        <dbReference type="Pfam" id="PF23055"/>
    </source>
</evidence>
<organism evidence="3">
    <name type="scientific">Camponotus floridanus</name>
    <name type="common">Florida carpenter ant</name>
    <dbReference type="NCBI Taxonomy" id="104421"/>
    <lineage>
        <taxon>Eukaryota</taxon>
        <taxon>Metazoa</taxon>
        <taxon>Ecdysozoa</taxon>
        <taxon>Arthropoda</taxon>
        <taxon>Hexapoda</taxon>
        <taxon>Insecta</taxon>
        <taxon>Pterygota</taxon>
        <taxon>Neoptera</taxon>
        <taxon>Endopterygota</taxon>
        <taxon>Hymenoptera</taxon>
        <taxon>Apocrita</taxon>
        <taxon>Aculeata</taxon>
        <taxon>Formicoidea</taxon>
        <taxon>Formicidae</taxon>
        <taxon>Formicinae</taxon>
        <taxon>Camponotus</taxon>
    </lineage>
</organism>
<dbReference type="Proteomes" id="UP000000311">
    <property type="component" value="Unassembled WGS sequence"/>
</dbReference>
<proteinExistence type="predicted"/>
<feature type="non-terminal residue" evidence="2">
    <location>
        <position position="34"/>
    </location>
</feature>
<evidence type="ECO:0000313" key="3">
    <source>
        <dbReference type="Proteomes" id="UP000000311"/>
    </source>
</evidence>
<dbReference type="InterPro" id="IPR055469">
    <property type="entry name" value="DUF7041"/>
</dbReference>
<accession>E2AKC1</accession>
<dbReference type="Pfam" id="PF23055">
    <property type="entry name" value="DUF7041"/>
    <property type="match status" value="1"/>
</dbReference>
<sequence>VRIPPFWPENPELLFAQLEGQFTLGAITDDDVRY</sequence>
<dbReference type="EMBL" id="GL440227">
    <property type="protein sequence ID" value="EFN66119.1"/>
    <property type="molecule type" value="Genomic_DNA"/>
</dbReference>
<keyword evidence="3" id="KW-1185">Reference proteome</keyword>
<feature type="non-terminal residue" evidence="2">
    <location>
        <position position="1"/>
    </location>
</feature>
<protein>
    <recommendedName>
        <fullName evidence="1">DUF7041 domain-containing protein</fullName>
    </recommendedName>
</protein>
<evidence type="ECO:0000313" key="2">
    <source>
        <dbReference type="EMBL" id="EFN66119.1"/>
    </source>
</evidence>
<dbReference type="AlphaFoldDB" id="E2AKC1"/>